<dbReference type="PRINTS" id="PR00455">
    <property type="entry name" value="HTHTETR"/>
</dbReference>
<evidence type="ECO:0000256" key="1">
    <source>
        <dbReference type="ARBA" id="ARBA00023015"/>
    </source>
</evidence>
<accession>A0AAF1K369</accession>
<dbReference type="SUPFAM" id="SSF46689">
    <property type="entry name" value="Homeodomain-like"/>
    <property type="match status" value="1"/>
</dbReference>
<dbReference type="GO" id="GO:0000976">
    <property type="term" value="F:transcription cis-regulatory region binding"/>
    <property type="evidence" value="ECO:0007669"/>
    <property type="project" value="TreeGrafter"/>
</dbReference>
<dbReference type="AlphaFoldDB" id="A0AAF1K369"/>
<organism evidence="6 7">
    <name type="scientific">Rhizobium tumorigenes</name>
    <dbReference type="NCBI Taxonomy" id="2041385"/>
    <lineage>
        <taxon>Bacteria</taxon>
        <taxon>Pseudomonadati</taxon>
        <taxon>Pseudomonadota</taxon>
        <taxon>Alphaproteobacteria</taxon>
        <taxon>Hyphomicrobiales</taxon>
        <taxon>Rhizobiaceae</taxon>
        <taxon>Rhizobium/Agrobacterium group</taxon>
        <taxon>Rhizobium</taxon>
    </lineage>
</organism>
<keyword evidence="1" id="KW-0805">Transcription regulation</keyword>
<gene>
    <name evidence="6" type="ORF">PR017_10705</name>
</gene>
<dbReference type="InterPro" id="IPR041479">
    <property type="entry name" value="TetR_CgmR_C"/>
</dbReference>
<dbReference type="InterPro" id="IPR050109">
    <property type="entry name" value="HTH-type_TetR-like_transc_reg"/>
</dbReference>
<dbReference type="InterPro" id="IPR009057">
    <property type="entry name" value="Homeodomain-like_sf"/>
</dbReference>
<reference evidence="6 7" key="1">
    <citation type="journal article" date="2018" name="Sci. Rep.">
        <title>Rhizobium tumorigenes sp. nov., a novel plant tumorigenic bacterium isolated from cane gall tumors on thornless blackberry.</title>
        <authorList>
            <person name="Kuzmanovi N."/>
            <person name="Smalla K."/>
            <person name="Gronow S."/>
            <person name="PuBawska J."/>
        </authorList>
    </citation>
    <scope>NUCLEOTIDE SEQUENCE [LARGE SCALE GENOMIC DNA]</scope>
    <source>
        <strain evidence="6 7">1078</strain>
    </source>
</reference>
<evidence type="ECO:0000313" key="7">
    <source>
        <dbReference type="Proteomes" id="UP000249499"/>
    </source>
</evidence>
<dbReference type="InterPro" id="IPR001647">
    <property type="entry name" value="HTH_TetR"/>
</dbReference>
<evidence type="ECO:0000259" key="5">
    <source>
        <dbReference type="PROSITE" id="PS50977"/>
    </source>
</evidence>
<protein>
    <submittedName>
        <fullName evidence="6">TetR/AcrR family transcriptional regulator</fullName>
    </submittedName>
</protein>
<evidence type="ECO:0000313" key="6">
    <source>
        <dbReference type="EMBL" id="WFR94309.1"/>
    </source>
</evidence>
<name>A0AAF1K369_9HYPH</name>
<dbReference type="InterPro" id="IPR036271">
    <property type="entry name" value="Tet_transcr_reg_TetR-rel_C_sf"/>
</dbReference>
<dbReference type="SUPFAM" id="SSF48498">
    <property type="entry name" value="Tetracyclin repressor-like, C-terminal domain"/>
    <property type="match status" value="1"/>
</dbReference>
<keyword evidence="2 4" id="KW-0238">DNA-binding</keyword>
<sequence>MSDAHHRKKQPLLIRQQLLAVAARLAAERGVGAVTLDAVAAASGVSKGGLLHHFPTKASLLEGMLDSLLDQLDAAIDGQMRNDPVPYGRFTRGYLRAVVDLRERTDAPGDWGQATLTLLTDPALRQRWRDWVEKQSENFVGTDSSVDARIVRFATDGIWLAEVLGSGDASPASRQALVERLVSLTRK</sequence>
<dbReference type="KEGG" id="rtu:PR017_10705"/>
<keyword evidence="3" id="KW-0804">Transcription</keyword>
<dbReference type="Gene3D" id="1.10.357.10">
    <property type="entry name" value="Tetracycline Repressor, domain 2"/>
    <property type="match status" value="1"/>
</dbReference>
<dbReference type="Pfam" id="PF00440">
    <property type="entry name" value="TetR_N"/>
    <property type="match status" value="1"/>
</dbReference>
<dbReference type="PROSITE" id="PS50977">
    <property type="entry name" value="HTH_TETR_2"/>
    <property type="match status" value="1"/>
</dbReference>
<feature type="domain" description="HTH tetR-type" evidence="5">
    <location>
        <begin position="12"/>
        <end position="72"/>
    </location>
</feature>
<evidence type="ECO:0000256" key="3">
    <source>
        <dbReference type="ARBA" id="ARBA00023163"/>
    </source>
</evidence>
<dbReference type="Pfam" id="PF17937">
    <property type="entry name" value="TetR_C_28"/>
    <property type="match status" value="1"/>
</dbReference>
<keyword evidence="7" id="KW-1185">Reference proteome</keyword>
<dbReference type="RefSeq" id="WP_111222585.1">
    <property type="nucleotide sequence ID" value="NZ_CP117255.1"/>
</dbReference>
<evidence type="ECO:0000256" key="4">
    <source>
        <dbReference type="PROSITE-ProRule" id="PRU00335"/>
    </source>
</evidence>
<dbReference type="GO" id="GO:0003700">
    <property type="term" value="F:DNA-binding transcription factor activity"/>
    <property type="evidence" value="ECO:0007669"/>
    <property type="project" value="TreeGrafter"/>
</dbReference>
<reference evidence="7" key="2">
    <citation type="journal article" date="2023" name="MicrobiologyOpen">
        <title>Genomics of the tumorigenes clade of the family Rhizobiaceae and description of Rhizobium rhododendri sp. nov.</title>
        <authorList>
            <person name="Kuzmanovic N."/>
            <person name="diCenzo G.C."/>
            <person name="Bunk B."/>
            <person name="Sproeer C."/>
            <person name="Fruehling A."/>
            <person name="Neumann-Schaal M."/>
            <person name="Overmann J."/>
            <person name="Smalla K."/>
        </authorList>
    </citation>
    <scope>NUCLEOTIDE SEQUENCE [LARGE SCALE GENOMIC DNA]</scope>
    <source>
        <strain evidence="7">1078</strain>
    </source>
</reference>
<dbReference type="EMBL" id="CP117255">
    <property type="protein sequence ID" value="WFR94309.1"/>
    <property type="molecule type" value="Genomic_DNA"/>
</dbReference>
<dbReference type="PANTHER" id="PTHR30055">
    <property type="entry name" value="HTH-TYPE TRANSCRIPTIONAL REGULATOR RUTR"/>
    <property type="match status" value="1"/>
</dbReference>
<feature type="DNA-binding region" description="H-T-H motif" evidence="4">
    <location>
        <begin position="35"/>
        <end position="54"/>
    </location>
</feature>
<evidence type="ECO:0000256" key="2">
    <source>
        <dbReference type="ARBA" id="ARBA00023125"/>
    </source>
</evidence>
<dbReference type="Proteomes" id="UP000249499">
    <property type="component" value="Chromosome"/>
</dbReference>
<dbReference type="PANTHER" id="PTHR30055:SF234">
    <property type="entry name" value="HTH-TYPE TRANSCRIPTIONAL REGULATOR BETI"/>
    <property type="match status" value="1"/>
</dbReference>
<proteinExistence type="predicted"/>